<proteinExistence type="predicted"/>
<dbReference type="InterPro" id="IPR033464">
    <property type="entry name" value="CSN8_PSD8_EIF3K"/>
</dbReference>
<protein>
    <recommendedName>
        <fullName evidence="6">CSN8/PSMD8/EIF3K domain-containing protein</fullName>
    </recommendedName>
</protein>
<feature type="domain" description="CSN8/PSMD8/EIF3K" evidence="6">
    <location>
        <begin position="47"/>
        <end position="181"/>
    </location>
</feature>
<dbReference type="Pfam" id="PF10075">
    <property type="entry name" value="CSN8_PSD8_EIF3K"/>
    <property type="match status" value="1"/>
</dbReference>
<evidence type="ECO:0000259" key="6">
    <source>
        <dbReference type="Pfam" id="PF10075"/>
    </source>
</evidence>
<keyword evidence="4" id="KW-0736">Signalosome</keyword>
<comment type="subcellular location">
    <subcellularLocation>
        <location evidence="2">Cytoplasm</location>
    </subcellularLocation>
    <subcellularLocation>
        <location evidence="1">Nucleus</location>
    </subcellularLocation>
</comment>
<dbReference type="GO" id="GO:0008180">
    <property type="term" value="C:COP9 signalosome"/>
    <property type="evidence" value="ECO:0007669"/>
    <property type="project" value="UniProtKB-KW"/>
</dbReference>
<dbReference type="EMBL" id="ML220113">
    <property type="protein sequence ID" value="TGZ83920.1"/>
    <property type="molecule type" value="Genomic_DNA"/>
</dbReference>
<reference evidence="7 8" key="1">
    <citation type="submission" date="2019-04" db="EMBL/GenBank/DDBJ databases">
        <title>Comparative genomics and transcriptomics to analyze fruiting body development in filamentous ascomycetes.</title>
        <authorList>
            <consortium name="DOE Joint Genome Institute"/>
            <person name="Lutkenhaus R."/>
            <person name="Traeger S."/>
            <person name="Breuer J."/>
            <person name="Kuo A."/>
            <person name="Lipzen A."/>
            <person name="Pangilinan J."/>
            <person name="Dilworth D."/>
            <person name="Sandor L."/>
            <person name="Poggeler S."/>
            <person name="Barry K."/>
            <person name="Grigoriev I.V."/>
            <person name="Nowrousian M."/>
        </authorList>
    </citation>
    <scope>NUCLEOTIDE SEQUENCE [LARGE SCALE GENOMIC DNA]</scope>
    <source>
        <strain evidence="7 8">CBS 389.68</strain>
    </source>
</reference>
<evidence type="ECO:0000256" key="4">
    <source>
        <dbReference type="ARBA" id="ARBA00022790"/>
    </source>
</evidence>
<dbReference type="InParanoid" id="A0A4S2N3Y8"/>
<name>A0A4S2N3Y8_9PEZI</name>
<dbReference type="AlphaFoldDB" id="A0A4S2N3Y8"/>
<evidence type="ECO:0000313" key="7">
    <source>
        <dbReference type="EMBL" id="TGZ83920.1"/>
    </source>
</evidence>
<keyword evidence="5" id="KW-0539">Nucleus</keyword>
<gene>
    <name evidence="7" type="ORF">EX30DRAFT_327626</name>
</gene>
<dbReference type="GO" id="GO:0000338">
    <property type="term" value="P:protein deneddylation"/>
    <property type="evidence" value="ECO:0007669"/>
    <property type="project" value="InterPro"/>
</dbReference>
<evidence type="ECO:0000256" key="1">
    <source>
        <dbReference type="ARBA" id="ARBA00004123"/>
    </source>
</evidence>
<dbReference type="OrthoDB" id="5351233at2759"/>
<organism evidence="7 8">
    <name type="scientific">Ascodesmis nigricans</name>
    <dbReference type="NCBI Taxonomy" id="341454"/>
    <lineage>
        <taxon>Eukaryota</taxon>
        <taxon>Fungi</taxon>
        <taxon>Dikarya</taxon>
        <taxon>Ascomycota</taxon>
        <taxon>Pezizomycotina</taxon>
        <taxon>Pezizomycetes</taxon>
        <taxon>Pezizales</taxon>
        <taxon>Ascodesmidaceae</taxon>
        <taxon>Ascodesmis</taxon>
    </lineage>
</organism>
<evidence type="ECO:0000256" key="5">
    <source>
        <dbReference type="ARBA" id="ARBA00023242"/>
    </source>
</evidence>
<accession>A0A4S2N3Y8</accession>
<dbReference type="PANTHER" id="PTHR13339:SF0">
    <property type="entry name" value="COP9 SIGNALOSOME COMPLEX SUBUNIT 8"/>
    <property type="match status" value="1"/>
</dbReference>
<sequence length="209" mass="22881">MSTEVLTPQILQQLCSSDIDAAVLLDTLSDLEVSAQVDTHESELLVAYYCAYFFALFIHDDLNEARFLAKRIPKDVQANPSIQNAASLLKSLYSRSYPAIYTQLAAFSWPAPVTALVERFAEAFRTRTCTLLSSAYTCISPAAVAYYLGIEVSAGVSTQPWFVQSGWSIDDAGMFITAPPAESSRTASKGDNDGRIHRLTELVTHLTQG</sequence>
<keyword evidence="3" id="KW-0963">Cytoplasm</keyword>
<evidence type="ECO:0000313" key="8">
    <source>
        <dbReference type="Proteomes" id="UP000298138"/>
    </source>
</evidence>
<evidence type="ECO:0000256" key="2">
    <source>
        <dbReference type="ARBA" id="ARBA00004496"/>
    </source>
</evidence>
<dbReference type="GO" id="GO:0005737">
    <property type="term" value="C:cytoplasm"/>
    <property type="evidence" value="ECO:0007669"/>
    <property type="project" value="UniProtKB-SubCell"/>
</dbReference>
<dbReference type="PANTHER" id="PTHR13339">
    <property type="entry name" value="COP9 SIGNALOSOME COMPLEX SUBUNIT 8"/>
    <property type="match status" value="1"/>
</dbReference>
<dbReference type="Gene3D" id="1.25.40.990">
    <property type="match status" value="1"/>
</dbReference>
<dbReference type="STRING" id="341454.A0A4S2N3Y8"/>
<dbReference type="GO" id="GO:0010387">
    <property type="term" value="P:COP9 signalosome assembly"/>
    <property type="evidence" value="ECO:0007669"/>
    <property type="project" value="InterPro"/>
</dbReference>
<keyword evidence="8" id="KW-1185">Reference proteome</keyword>
<dbReference type="Proteomes" id="UP000298138">
    <property type="component" value="Unassembled WGS sequence"/>
</dbReference>
<evidence type="ECO:0000256" key="3">
    <source>
        <dbReference type="ARBA" id="ARBA00022490"/>
    </source>
</evidence>
<dbReference type="InterPro" id="IPR033205">
    <property type="entry name" value="COP9_CSN8"/>
</dbReference>